<reference evidence="3" key="1">
    <citation type="journal article" date="2023" name="G3 (Bethesda)">
        <title>A reference genome for the long-term kleptoplast-retaining sea slug Elysia crispata morphotype clarki.</title>
        <authorList>
            <person name="Eastman K.E."/>
            <person name="Pendleton A.L."/>
            <person name="Shaikh M.A."/>
            <person name="Suttiyut T."/>
            <person name="Ogas R."/>
            <person name="Tomko P."/>
            <person name="Gavelis G."/>
            <person name="Widhalm J.R."/>
            <person name="Wisecaver J.H."/>
        </authorList>
    </citation>
    <scope>NUCLEOTIDE SEQUENCE</scope>
    <source>
        <strain evidence="3">ECLA1</strain>
    </source>
</reference>
<dbReference type="GO" id="GO:0019005">
    <property type="term" value="C:SCF ubiquitin ligase complex"/>
    <property type="evidence" value="ECO:0007669"/>
    <property type="project" value="TreeGrafter"/>
</dbReference>
<dbReference type="InterPro" id="IPR013320">
    <property type="entry name" value="ConA-like_dom_sf"/>
</dbReference>
<dbReference type="InterPro" id="IPR001870">
    <property type="entry name" value="B30.2/SPRY"/>
</dbReference>
<comment type="caution">
    <text evidence="3">The sequence shown here is derived from an EMBL/GenBank/DDBJ whole genome shotgun (WGS) entry which is preliminary data.</text>
</comment>
<accession>A0AAE0Y3A1</accession>
<feature type="region of interest" description="Disordered" evidence="1">
    <location>
        <begin position="281"/>
        <end position="384"/>
    </location>
</feature>
<dbReference type="InterPro" id="IPR050672">
    <property type="entry name" value="FBXO45-Fsn/SPSB_families"/>
</dbReference>
<sequence>MEFVQSINKKEKQELSLSKHSSAPKPSNMGSTASTSHKGMREAVPMWIYTAKLPEDQTNHKFTSMSSGMQQLGPNTVARQRTGKFDTDAARWKEGFSSGKHVFEVVFPVAQRGVHASVGVGHDNVPLTLNKSCSLVGNCKESWALDLSTRRAVHAAGIKKYPSTQVFLPDKFYMYLDADSGSLMFGSDHTYYGTAFDGIPTDKPLYPMVSAVTHGATITLFYRGEGDISRVVNMTMTPAGPPLEKLHPRQEPPPYTAGPATYSVPLGREATTMSKMTEACGPPPLLPTKMSNNPHGHDLHSGSQTSLRKDEHMAIPEEHKKEEEEEKKNEEKEEEKKIDDKTVSEEGGGVAGPAEPEKAEVEAGTEGGAKTETDVGAAPSEQTG</sequence>
<feature type="compositionally biased region" description="Basic and acidic residues" evidence="1">
    <location>
        <begin position="307"/>
        <end position="344"/>
    </location>
</feature>
<evidence type="ECO:0000313" key="3">
    <source>
        <dbReference type="EMBL" id="KAK3730550.1"/>
    </source>
</evidence>
<evidence type="ECO:0000259" key="2">
    <source>
        <dbReference type="PROSITE" id="PS50188"/>
    </source>
</evidence>
<dbReference type="AlphaFoldDB" id="A0AAE0Y3A1"/>
<gene>
    <name evidence="3" type="ORF">RRG08_006400</name>
</gene>
<evidence type="ECO:0000313" key="4">
    <source>
        <dbReference type="Proteomes" id="UP001283361"/>
    </source>
</evidence>
<dbReference type="Pfam" id="PF00622">
    <property type="entry name" value="SPRY"/>
    <property type="match status" value="1"/>
</dbReference>
<dbReference type="EMBL" id="JAWDGP010007073">
    <property type="protein sequence ID" value="KAK3730550.1"/>
    <property type="molecule type" value="Genomic_DNA"/>
</dbReference>
<keyword evidence="4" id="KW-1185">Reference proteome</keyword>
<dbReference type="InterPro" id="IPR003877">
    <property type="entry name" value="SPRY_dom"/>
</dbReference>
<dbReference type="SMART" id="SM00449">
    <property type="entry name" value="SPRY"/>
    <property type="match status" value="1"/>
</dbReference>
<dbReference type="Gene3D" id="2.60.120.920">
    <property type="match status" value="1"/>
</dbReference>
<feature type="region of interest" description="Disordered" evidence="1">
    <location>
        <begin position="1"/>
        <end position="38"/>
    </location>
</feature>
<dbReference type="PROSITE" id="PS50188">
    <property type="entry name" value="B302_SPRY"/>
    <property type="match status" value="1"/>
</dbReference>
<dbReference type="SUPFAM" id="SSF49899">
    <property type="entry name" value="Concanavalin A-like lectins/glucanases"/>
    <property type="match status" value="1"/>
</dbReference>
<organism evidence="3 4">
    <name type="scientific">Elysia crispata</name>
    <name type="common">lettuce slug</name>
    <dbReference type="NCBI Taxonomy" id="231223"/>
    <lineage>
        <taxon>Eukaryota</taxon>
        <taxon>Metazoa</taxon>
        <taxon>Spiralia</taxon>
        <taxon>Lophotrochozoa</taxon>
        <taxon>Mollusca</taxon>
        <taxon>Gastropoda</taxon>
        <taxon>Heterobranchia</taxon>
        <taxon>Euthyneura</taxon>
        <taxon>Panpulmonata</taxon>
        <taxon>Sacoglossa</taxon>
        <taxon>Placobranchoidea</taxon>
        <taxon>Plakobranchidae</taxon>
        <taxon>Elysia</taxon>
    </lineage>
</organism>
<name>A0AAE0Y3A1_9GAST</name>
<feature type="compositionally biased region" description="Polar residues" evidence="1">
    <location>
        <begin position="15"/>
        <end position="37"/>
    </location>
</feature>
<protein>
    <recommendedName>
        <fullName evidence="2">B30.2/SPRY domain-containing protein</fullName>
    </recommendedName>
</protein>
<feature type="domain" description="B30.2/SPRY" evidence="2">
    <location>
        <begin position="31"/>
        <end position="227"/>
    </location>
</feature>
<dbReference type="InterPro" id="IPR043136">
    <property type="entry name" value="B30.2/SPRY_sf"/>
</dbReference>
<proteinExistence type="predicted"/>
<dbReference type="PANTHER" id="PTHR12245:SF11">
    <property type="entry name" value="PROTEIN GUSTAVUS"/>
    <property type="match status" value="1"/>
</dbReference>
<dbReference type="GO" id="GO:0043161">
    <property type="term" value="P:proteasome-mediated ubiquitin-dependent protein catabolic process"/>
    <property type="evidence" value="ECO:0007669"/>
    <property type="project" value="TreeGrafter"/>
</dbReference>
<feature type="region of interest" description="Disordered" evidence="1">
    <location>
        <begin position="239"/>
        <end position="263"/>
    </location>
</feature>
<dbReference type="Proteomes" id="UP001283361">
    <property type="component" value="Unassembled WGS sequence"/>
</dbReference>
<evidence type="ECO:0000256" key="1">
    <source>
        <dbReference type="SAM" id="MobiDB-lite"/>
    </source>
</evidence>
<dbReference type="PANTHER" id="PTHR12245">
    <property type="entry name" value="SPRY DOMAIN CONTAINING SOCS BOX PROTEIN"/>
    <property type="match status" value="1"/>
</dbReference>